<keyword evidence="1" id="KW-0812">Transmembrane</keyword>
<feature type="non-terminal residue" evidence="2">
    <location>
        <position position="1"/>
    </location>
</feature>
<sequence>VSEYVSDDAGEGVESSSSFQKVQSMACVVVVLAMVAKKMSASLIRII</sequence>
<keyword evidence="1" id="KW-0472">Membrane</keyword>
<comment type="caution">
    <text evidence="2">The sequence shown here is derived from an EMBL/GenBank/DDBJ whole genome shotgun (WGS) entry which is preliminary data.</text>
</comment>
<reference evidence="2" key="1">
    <citation type="submission" date="2018-05" db="EMBL/GenBank/DDBJ databases">
        <title>Effector identification in a new, highly contiguous assembly of the strawberry crown rot pathogen Phytophthora cactorum.</title>
        <authorList>
            <person name="Armitage A.D."/>
            <person name="Nellist C.F."/>
            <person name="Bates H."/>
            <person name="Vickerstaff R.J."/>
            <person name="Harrison R.J."/>
        </authorList>
    </citation>
    <scope>NUCLEOTIDE SEQUENCE</scope>
    <source>
        <strain evidence="2">P421</strain>
    </source>
</reference>
<dbReference type="AlphaFoldDB" id="A0A8T1H2Y0"/>
<name>A0A8T1H2Y0_9STRA</name>
<proteinExistence type="predicted"/>
<evidence type="ECO:0000313" key="3">
    <source>
        <dbReference type="Proteomes" id="UP000760860"/>
    </source>
</evidence>
<dbReference type="Proteomes" id="UP000760860">
    <property type="component" value="Unassembled WGS sequence"/>
</dbReference>
<dbReference type="EMBL" id="RCMV01002081">
    <property type="protein sequence ID" value="KAG3204726.1"/>
    <property type="molecule type" value="Genomic_DNA"/>
</dbReference>
<keyword evidence="1" id="KW-1133">Transmembrane helix</keyword>
<evidence type="ECO:0000313" key="2">
    <source>
        <dbReference type="EMBL" id="KAG3204726.1"/>
    </source>
</evidence>
<organism evidence="2 3">
    <name type="scientific">Phytophthora cactorum</name>
    <dbReference type="NCBI Taxonomy" id="29920"/>
    <lineage>
        <taxon>Eukaryota</taxon>
        <taxon>Sar</taxon>
        <taxon>Stramenopiles</taxon>
        <taxon>Oomycota</taxon>
        <taxon>Peronosporomycetes</taxon>
        <taxon>Peronosporales</taxon>
        <taxon>Peronosporaceae</taxon>
        <taxon>Phytophthora</taxon>
    </lineage>
</organism>
<feature type="transmembrane region" description="Helical" evidence="1">
    <location>
        <begin position="20"/>
        <end position="36"/>
    </location>
</feature>
<protein>
    <submittedName>
        <fullName evidence="2">Uncharacterized protein</fullName>
    </submittedName>
</protein>
<evidence type="ECO:0000256" key="1">
    <source>
        <dbReference type="SAM" id="Phobius"/>
    </source>
</evidence>
<gene>
    <name evidence="2" type="ORF">PC129_g22432</name>
</gene>
<accession>A0A8T1H2Y0</accession>